<sequence>MAFTIFNEGTPVKINEVLLNKDKRVEQQNLLMKEDPTATIIATKLNIPGPIKNNHYLEEIFLTGIKELKSLIGDKLIKNEIIWQLKTGPEAFWVTDIPIKRAKEIAISFEDAFTLGRLFDVDVLSLKTKEVPLSRRDLGFEPRKCLICSRPAKECARSRKHSVLELQEKISQMDRSYFNYAD</sequence>
<evidence type="ECO:0000256" key="4">
    <source>
        <dbReference type="ARBA" id="ARBA00048574"/>
    </source>
</evidence>
<protein>
    <recommendedName>
        <fullName evidence="1">citrate lyase holo-[acyl-carrier protein] synthase</fullName>
        <ecNumber evidence="1">2.7.7.61</ecNumber>
    </recommendedName>
</protein>
<evidence type="ECO:0000256" key="1">
    <source>
        <dbReference type="ARBA" id="ARBA00012524"/>
    </source>
</evidence>
<dbReference type="EC" id="2.7.7.61" evidence="1"/>
<proteinExistence type="predicted"/>
<evidence type="ECO:0000313" key="5">
    <source>
        <dbReference type="EMBL" id="BDR55912.1"/>
    </source>
</evidence>
<keyword evidence="2" id="KW-0808">Transferase</keyword>
<dbReference type="EMBL" id="AP026801">
    <property type="protein sequence ID" value="BDR55912.1"/>
    <property type="molecule type" value="Genomic_DNA"/>
</dbReference>
<dbReference type="GO" id="GO:0051191">
    <property type="term" value="P:prosthetic group biosynthetic process"/>
    <property type="evidence" value="ECO:0007669"/>
    <property type="project" value="InterPro"/>
</dbReference>
<dbReference type="NCBIfam" id="NF002383">
    <property type="entry name" value="PRK01392.1"/>
    <property type="match status" value="1"/>
</dbReference>
<dbReference type="RefSeq" id="WP_317697645.1">
    <property type="nucleotide sequence ID" value="NZ_AP026801.1"/>
</dbReference>
<keyword evidence="6" id="KW-1185">Reference proteome</keyword>
<evidence type="ECO:0000256" key="2">
    <source>
        <dbReference type="ARBA" id="ARBA00022679"/>
    </source>
</evidence>
<dbReference type="AlphaFoldDB" id="A0AAU9CPN1"/>
<organism evidence="5 6">
    <name type="scientific">Xylocopilactobacillus apis</name>
    <dbReference type="NCBI Taxonomy" id="2932183"/>
    <lineage>
        <taxon>Bacteria</taxon>
        <taxon>Bacillati</taxon>
        <taxon>Bacillota</taxon>
        <taxon>Bacilli</taxon>
        <taxon>Lactobacillales</taxon>
        <taxon>Lactobacillaceae</taxon>
        <taxon>Xylocopilactobacillus</taxon>
    </lineage>
</organism>
<evidence type="ECO:0000313" key="6">
    <source>
        <dbReference type="Proteomes" id="UP001321804"/>
    </source>
</evidence>
<dbReference type="KEGG" id="xak:KIMC2_04740"/>
<gene>
    <name evidence="5" type="primary">citX</name>
    <name evidence="5" type="ORF">KIMC2_04740</name>
</gene>
<reference evidence="5 6" key="1">
    <citation type="journal article" date="2023" name="Microbiol. Spectr.">
        <title>Symbiosis of Carpenter Bees with Uncharacterized Lactic Acid Bacteria Showing NAD Auxotrophy.</title>
        <authorList>
            <person name="Kawasaki S."/>
            <person name="Ozawa K."/>
            <person name="Mori T."/>
            <person name="Yamamoto A."/>
            <person name="Ito M."/>
            <person name="Ohkuma M."/>
            <person name="Sakamoto M."/>
            <person name="Matsutani M."/>
        </authorList>
    </citation>
    <scope>NUCLEOTIDE SEQUENCE [LARGE SCALE GENOMIC DNA]</scope>
    <source>
        <strain evidence="5 6">KimC2</strain>
    </source>
</reference>
<dbReference type="GO" id="GO:0050519">
    <property type="term" value="F:holo-citrate lyase synthase activity"/>
    <property type="evidence" value="ECO:0007669"/>
    <property type="project" value="UniProtKB-EC"/>
</dbReference>
<evidence type="ECO:0000256" key="3">
    <source>
        <dbReference type="ARBA" id="ARBA00022695"/>
    </source>
</evidence>
<keyword evidence="3" id="KW-0548">Nucleotidyltransferase</keyword>
<dbReference type="NCBIfam" id="TIGR03124">
    <property type="entry name" value="citrate_citX"/>
    <property type="match status" value="1"/>
</dbReference>
<dbReference type="Proteomes" id="UP001321804">
    <property type="component" value="Chromosome"/>
</dbReference>
<accession>A0AAU9CPN1</accession>
<dbReference type="Pfam" id="PF03802">
    <property type="entry name" value="CitX"/>
    <property type="match status" value="1"/>
</dbReference>
<dbReference type="InterPro" id="IPR005551">
    <property type="entry name" value="CitX"/>
</dbReference>
<comment type="catalytic activity">
    <reaction evidence="4">
        <text>apo-[citrate lyase ACP] + 2'-(5''-triphospho-alpha-D-ribosyl)-3'-dephospho-CoA = holo-[citrate lyase ACP] + diphosphate</text>
        <dbReference type="Rhea" id="RHEA:16333"/>
        <dbReference type="Rhea" id="RHEA-COMP:10157"/>
        <dbReference type="Rhea" id="RHEA-COMP:10158"/>
        <dbReference type="ChEBI" id="CHEBI:29999"/>
        <dbReference type="ChEBI" id="CHEBI:33019"/>
        <dbReference type="ChEBI" id="CHEBI:61378"/>
        <dbReference type="ChEBI" id="CHEBI:82683"/>
        <dbReference type="EC" id="2.7.7.61"/>
    </reaction>
</comment>
<name>A0AAU9CPN1_9LACO</name>